<reference evidence="2" key="1">
    <citation type="journal article" date="2022" name="bioRxiv">
        <title>Sequencing and chromosome-scale assembly of the giantPleurodeles waltlgenome.</title>
        <authorList>
            <person name="Brown T."/>
            <person name="Elewa A."/>
            <person name="Iarovenko S."/>
            <person name="Subramanian E."/>
            <person name="Araus A.J."/>
            <person name="Petzold A."/>
            <person name="Susuki M."/>
            <person name="Suzuki K.-i.T."/>
            <person name="Hayashi T."/>
            <person name="Toyoda A."/>
            <person name="Oliveira C."/>
            <person name="Osipova E."/>
            <person name="Leigh N.D."/>
            <person name="Simon A."/>
            <person name="Yun M.H."/>
        </authorList>
    </citation>
    <scope>NUCLEOTIDE SEQUENCE</scope>
    <source>
        <strain evidence="2">20211129_DDA</strain>
        <tissue evidence="2">Liver</tissue>
    </source>
</reference>
<name>A0AAV7S0Q5_PLEWA</name>
<evidence type="ECO:0000256" key="1">
    <source>
        <dbReference type="SAM" id="Coils"/>
    </source>
</evidence>
<proteinExistence type="predicted"/>
<dbReference type="EMBL" id="JANPWB010000009">
    <property type="protein sequence ID" value="KAJ1158124.1"/>
    <property type="molecule type" value="Genomic_DNA"/>
</dbReference>
<gene>
    <name evidence="2" type="ORF">NDU88_010818</name>
</gene>
<keyword evidence="1" id="KW-0175">Coiled coil</keyword>
<keyword evidence="3" id="KW-1185">Reference proteome</keyword>
<evidence type="ECO:0000313" key="2">
    <source>
        <dbReference type="EMBL" id="KAJ1158124.1"/>
    </source>
</evidence>
<accession>A0AAV7S0Q5</accession>
<organism evidence="2 3">
    <name type="scientific">Pleurodeles waltl</name>
    <name type="common">Iberian ribbed newt</name>
    <dbReference type="NCBI Taxonomy" id="8319"/>
    <lineage>
        <taxon>Eukaryota</taxon>
        <taxon>Metazoa</taxon>
        <taxon>Chordata</taxon>
        <taxon>Craniata</taxon>
        <taxon>Vertebrata</taxon>
        <taxon>Euteleostomi</taxon>
        <taxon>Amphibia</taxon>
        <taxon>Batrachia</taxon>
        <taxon>Caudata</taxon>
        <taxon>Salamandroidea</taxon>
        <taxon>Salamandridae</taxon>
        <taxon>Pleurodelinae</taxon>
        <taxon>Pleurodeles</taxon>
    </lineage>
</organism>
<dbReference type="Proteomes" id="UP001066276">
    <property type="component" value="Chromosome 5"/>
</dbReference>
<comment type="caution">
    <text evidence="2">The sequence shown here is derived from an EMBL/GenBank/DDBJ whole genome shotgun (WGS) entry which is preliminary data.</text>
</comment>
<evidence type="ECO:0000313" key="3">
    <source>
        <dbReference type="Proteomes" id="UP001066276"/>
    </source>
</evidence>
<protein>
    <submittedName>
        <fullName evidence="2">Uncharacterized protein</fullName>
    </submittedName>
</protein>
<feature type="coiled-coil region" evidence="1">
    <location>
        <begin position="106"/>
        <end position="153"/>
    </location>
</feature>
<dbReference type="AlphaFoldDB" id="A0AAV7S0Q5"/>
<sequence length="185" mass="22120">MEALKTFGFSDEECNNLIGHSSNKDKRLAMTIVNNSEWRRLLNLKKKAKRTEAHTQFMLEYLMAGVIRSGLRVRNVPALFVEIQKFLEKLCQIAKRCARDWMILIVETAKEVVVVLNQEMLELEEKLRCMNKLEEAKKKLEEINAELHDFEDYWMKKKTDKLKKDTRWYTQEKAYLYLISNYYQE</sequence>